<dbReference type="InterPro" id="IPR045885">
    <property type="entry name" value="GalNAc-T"/>
</dbReference>
<dbReference type="EMBL" id="FN654679">
    <property type="protein sequence ID" value="CBY35800.1"/>
    <property type="molecule type" value="Genomic_DNA"/>
</dbReference>
<feature type="domain" description="Ricin B lectin" evidence="19">
    <location>
        <begin position="570"/>
        <end position="691"/>
    </location>
</feature>
<keyword evidence="8 17" id="KW-0812">Transmembrane</keyword>
<keyword evidence="12 17" id="KW-1133">Transmembrane helix</keyword>
<feature type="compositionally biased region" description="Basic and acidic residues" evidence="18">
    <location>
        <begin position="132"/>
        <end position="150"/>
    </location>
</feature>
<dbReference type="GO" id="GO:0016266">
    <property type="term" value="P:protein O-linked glycosylation via N-acetyl-galactosamine"/>
    <property type="evidence" value="ECO:0007669"/>
    <property type="project" value="UniProtKB-ARBA"/>
</dbReference>
<feature type="region of interest" description="Disordered" evidence="18">
    <location>
        <begin position="162"/>
        <end position="197"/>
    </location>
</feature>
<dbReference type="UniPathway" id="UPA00378"/>
<reference evidence="20" key="1">
    <citation type="journal article" date="2010" name="Science">
        <title>Plasticity of animal genome architecture unmasked by rapid evolution of a pelagic tunicate.</title>
        <authorList>
            <person name="Denoeud F."/>
            <person name="Henriet S."/>
            <person name="Mungpakdee S."/>
            <person name="Aury J.M."/>
            <person name="Da Silva C."/>
            <person name="Brinkmann H."/>
            <person name="Mikhaleva J."/>
            <person name="Olsen L.C."/>
            <person name="Jubin C."/>
            <person name="Canestro C."/>
            <person name="Bouquet J.M."/>
            <person name="Danks G."/>
            <person name="Poulain J."/>
            <person name="Campsteijn C."/>
            <person name="Adamski M."/>
            <person name="Cross I."/>
            <person name="Yadetie F."/>
            <person name="Muffato M."/>
            <person name="Louis A."/>
            <person name="Butcher S."/>
            <person name="Tsagkogeorga G."/>
            <person name="Konrad A."/>
            <person name="Singh S."/>
            <person name="Jensen M.F."/>
            <person name="Cong E.H."/>
            <person name="Eikeseth-Otteraa H."/>
            <person name="Noel B."/>
            <person name="Anthouard V."/>
            <person name="Porcel B.M."/>
            <person name="Kachouri-Lafond R."/>
            <person name="Nishino A."/>
            <person name="Ugolini M."/>
            <person name="Chourrout P."/>
            <person name="Nishida H."/>
            <person name="Aasland R."/>
            <person name="Huzurbazar S."/>
            <person name="Westhof E."/>
            <person name="Delsuc F."/>
            <person name="Lehrach H."/>
            <person name="Reinhardt R."/>
            <person name="Weissenbach J."/>
            <person name="Roy S.W."/>
            <person name="Artiguenave F."/>
            <person name="Postlethwait J.H."/>
            <person name="Manak J.R."/>
            <person name="Thompson E.M."/>
            <person name="Jaillon O."/>
            <person name="Du Pasquier L."/>
            <person name="Boudinot P."/>
            <person name="Liberles D.A."/>
            <person name="Volff J.N."/>
            <person name="Philippe H."/>
            <person name="Lenhard B."/>
            <person name="Roest Crollius H."/>
            <person name="Wincker P."/>
            <person name="Chourrout D."/>
        </authorList>
    </citation>
    <scope>NUCLEOTIDE SEQUENCE [LARGE SCALE GENOMIC DNA]</scope>
</reference>
<keyword evidence="11" id="KW-0735">Signal-anchor</keyword>
<evidence type="ECO:0000256" key="5">
    <source>
        <dbReference type="ARBA" id="ARBA00012644"/>
    </source>
</evidence>
<dbReference type="InterPro" id="IPR001173">
    <property type="entry name" value="Glyco_trans_2-like"/>
</dbReference>
<dbReference type="SUPFAM" id="SSF53448">
    <property type="entry name" value="Nucleotide-diphospho-sugar transferases"/>
    <property type="match status" value="1"/>
</dbReference>
<dbReference type="AlphaFoldDB" id="E4YJY9"/>
<keyword evidence="13 17" id="KW-0333">Golgi apparatus</keyword>
<name>E4YJY9_OIKDI</name>
<feature type="compositionally biased region" description="Basic and acidic residues" evidence="18">
    <location>
        <begin position="176"/>
        <end position="186"/>
    </location>
</feature>
<feature type="region of interest" description="Disordered" evidence="18">
    <location>
        <begin position="122"/>
        <end position="150"/>
    </location>
</feature>
<evidence type="ECO:0000256" key="10">
    <source>
        <dbReference type="ARBA" id="ARBA00022734"/>
    </source>
</evidence>
<evidence type="ECO:0000256" key="7">
    <source>
        <dbReference type="ARBA" id="ARBA00022679"/>
    </source>
</evidence>
<dbReference type="GO" id="GO:0000139">
    <property type="term" value="C:Golgi membrane"/>
    <property type="evidence" value="ECO:0007669"/>
    <property type="project" value="UniProtKB-SubCell"/>
</dbReference>
<evidence type="ECO:0000256" key="9">
    <source>
        <dbReference type="ARBA" id="ARBA00022723"/>
    </source>
</evidence>
<dbReference type="SMART" id="SM00458">
    <property type="entry name" value="RICIN"/>
    <property type="match status" value="1"/>
</dbReference>
<dbReference type="Proteomes" id="UP000011014">
    <property type="component" value="Unassembled WGS sequence"/>
</dbReference>
<keyword evidence="9" id="KW-0479">Metal-binding</keyword>
<evidence type="ECO:0000256" key="6">
    <source>
        <dbReference type="ARBA" id="ARBA00022676"/>
    </source>
</evidence>
<evidence type="ECO:0000256" key="1">
    <source>
        <dbReference type="ARBA" id="ARBA00001936"/>
    </source>
</evidence>
<evidence type="ECO:0000256" key="14">
    <source>
        <dbReference type="ARBA" id="ARBA00023136"/>
    </source>
</evidence>
<evidence type="ECO:0000256" key="3">
    <source>
        <dbReference type="ARBA" id="ARBA00004922"/>
    </source>
</evidence>
<dbReference type="PANTHER" id="PTHR11675">
    <property type="entry name" value="N-ACETYLGALACTOSAMINYLTRANSFERASE"/>
    <property type="match status" value="1"/>
</dbReference>
<evidence type="ECO:0000256" key="2">
    <source>
        <dbReference type="ARBA" id="ARBA00004323"/>
    </source>
</evidence>
<dbReference type="InterPro" id="IPR000772">
    <property type="entry name" value="Ricin_B_lectin"/>
</dbReference>
<dbReference type="EC" id="2.4.1.-" evidence="17"/>
<dbReference type="SUPFAM" id="SSF50370">
    <property type="entry name" value="Ricin B-like lectins"/>
    <property type="match status" value="1"/>
</dbReference>
<comment type="pathway">
    <text evidence="3 17">Protein modification; protein glycosylation.</text>
</comment>
<evidence type="ECO:0000256" key="18">
    <source>
        <dbReference type="SAM" id="MobiDB-lite"/>
    </source>
</evidence>
<keyword evidence="7 17" id="KW-0808">Transferase</keyword>
<dbReference type="GO" id="GO:0046872">
    <property type="term" value="F:metal ion binding"/>
    <property type="evidence" value="ECO:0007669"/>
    <property type="project" value="UniProtKB-KW"/>
</dbReference>
<keyword evidence="15 17" id="KW-1015">Disulfide bond</keyword>
<dbReference type="Gene3D" id="2.80.10.50">
    <property type="match status" value="1"/>
</dbReference>
<dbReference type="CDD" id="cd02510">
    <property type="entry name" value="pp-GalNAc-T"/>
    <property type="match status" value="1"/>
</dbReference>
<comment type="similarity">
    <text evidence="4 17">Belongs to the glycosyltransferase 2 family. GalNAc-T subfamily.</text>
</comment>
<dbReference type="Pfam" id="PF00535">
    <property type="entry name" value="Glycos_transf_2"/>
    <property type="match status" value="1"/>
</dbReference>
<feature type="region of interest" description="Disordered" evidence="18">
    <location>
        <begin position="33"/>
        <end position="58"/>
    </location>
</feature>
<dbReference type="GO" id="GO:0030246">
    <property type="term" value="F:carbohydrate binding"/>
    <property type="evidence" value="ECO:0007669"/>
    <property type="project" value="UniProtKB-KW"/>
</dbReference>
<dbReference type="PANTHER" id="PTHR11675:SF119">
    <property type="entry name" value="POLYPEPTIDE N-ACETYLGALACTOSAMINYLTRANSFERASE 2"/>
    <property type="match status" value="1"/>
</dbReference>
<dbReference type="InterPro" id="IPR035992">
    <property type="entry name" value="Ricin_B-like_lectins"/>
</dbReference>
<accession>E4YJY9</accession>
<dbReference type="FunFam" id="3.90.550.10:FF:000021">
    <property type="entry name" value="Polypeptide N-acetylgalactosaminyltransferase"/>
    <property type="match status" value="1"/>
</dbReference>
<evidence type="ECO:0000256" key="17">
    <source>
        <dbReference type="RuleBase" id="RU361242"/>
    </source>
</evidence>
<evidence type="ECO:0000256" key="8">
    <source>
        <dbReference type="ARBA" id="ARBA00022692"/>
    </source>
</evidence>
<comment type="subcellular location">
    <subcellularLocation>
        <location evidence="2 17">Golgi apparatus membrane</location>
        <topology evidence="2 17">Single-pass type II membrane protein</topology>
    </subcellularLocation>
</comment>
<evidence type="ECO:0000256" key="15">
    <source>
        <dbReference type="ARBA" id="ARBA00023157"/>
    </source>
</evidence>
<sequence>MRRNSRILLLFGIIWFSGVYLYVRNSENTSGVFNAESNPRHGNRISKDAPVKHHKKDHKQKIKLVEDHNLDADKLEHDIQDIEHGLEDLKDSNDDEFAAIEDSIRHDLADDDDKDYADMEALSEEDKDDENDAAKKESKAKAEPTGDSKINKEIAEGMEDVEFEQDELQGPPTEKTIQDKDELDKGENDEDYEDDGKVDWWNFDDSAYLAAGALGADEDPYEANKFNQAASDRIKSDRAVPDTRHKECSKQKYQVEQLPDTTVIITYHNEAHSTLLRTVISVLHRSPPNLIKEIILVDDFSKNPNIGPPLTKIKKVKAIRNPKREGLIRSRVRGAAIATGKVLTFLDSHVEANEGWLEPLLGRIHESRTAVVSPIIDVIGMDDFHYVGASADLKGGFNWDLVFKWDYMSEQERRERRRAPTSPIRTPMIAGGLFSIDKNWFHELGEYDMDMDVWGGENLEISFRVWQCHGTLEIIPCSRVGHVFRKKHPYTFPGGSGNVFAKNTRRAAEVWMDEYKEFYFAAVPSAKMVKFGDISKRTEVRERLQCKSFSWFLENVYPELRIPNKDAIGWGAVSQTNKGLEECIGNTHGGGTLGMYRCHGDGGNQEFTLTKEGKEFRHNDLCIGYNAKEPVGNPVKFNTCHQMSHQRWEYFSSQIKPEGHTNLCLDSKNHLEKGLTLEVCNHSKTQVFSFEMRNIK</sequence>
<dbReference type="InterPro" id="IPR029044">
    <property type="entry name" value="Nucleotide-diphossugar_trans"/>
</dbReference>
<dbReference type="Pfam" id="PF00652">
    <property type="entry name" value="Ricin_B_lectin"/>
    <property type="match status" value="1"/>
</dbReference>
<evidence type="ECO:0000256" key="4">
    <source>
        <dbReference type="ARBA" id="ARBA00005680"/>
    </source>
</evidence>
<keyword evidence="6 17" id="KW-0328">Glycosyltransferase</keyword>
<evidence type="ECO:0000259" key="19">
    <source>
        <dbReference type="SMART" id="SM00458"/>
    </source>
</evidence>
<evidence type="ECO:0000256" key="13">
    <source>
        <dbReference type="ARBA" id="ARBA00023034"/>
    </source>
</evidence>
<protein>
    <recommendedName>
        <fullName evidence="5 17">Polypeptide N-acetylgalactosaminyltransferase</fullName>
        <ecNumber evidence="17">2.4.1.-</ecNumber>
    </recommendedName>
    <alternativeName>
        <fullName evidence="17">Protein-UDP acetylgalactosaminyltransferase</fullName>
    </alternativeName>
</protein>
<comment type="cofactor">
    <cofactor evidence="1 17">
        <name>Mn(2+)</name>
        <dbReference type="ChEBI" id="CHEBI:29035"/>
    </cofactor>
</comment>
<dbReference type="PROSITE" id="PS50231">
    <property type="entry name" value="RICIN_B_LECTIN"/>
    <property type="match status" value="1"/>
</dbReference>
<feature type="compositionally biased region" description="Acidic residues" evidence="18">
    <location>
        <begin position="122"/>
        <end position="131"/>
    </location>
</feature>
<dbReference type="GO" id="GO:0004653">
    <property type="term" value="F:polypeptide N-acetylgalactosaminyltransferase activity"/>
    <property type="evidence" value="ECO:0007669"/>
    <property type="project" value="TreeGrafter"/>
</dbReference>
<evidence type="ECO:0000313" key="20">
    <source>
        <dbReference type="EMBL" id="CBY35800.1"/>
    </source>
</evidence>
<feature type="transmembrane region" description="Helical" evidence="17">
    <location>
        <begin position="7"/>
        <end position="23"/>
    </location>
</feature>
<evidence type="ECO:0000256" key="16">
    <source>
        <dbReference type="ARBA" id="ARBA00023211"/>
    </source>
</evidence>
<gene>
    <name evidence="20" type="ORF">GSOID_T00028267001</name>
</gene>
<keyword evidence="14 17" id="KW-0472">Membrane</keyword>
<organism evidence="20">
    <name type="scientific">Oikopleura dioica</name>
    <name type="common">Tunicate</name>
    <dbReference type="NCBI Taxonomy" id="34765"/>
    <lineage>
        <taxon>Eukaryota</taxon>
        <taxon>Metazoa</taxon>
        <taxon>Chordata</taxon>
        <taxon>Tunicata</taxon>
        <taxon>Appendicularia</taxon>
        <taxon>Copelata</taxon>
        <taxon>Oikopleuridae</taxon>
        <taxon>Oikopleura</taxon>
    </lineage>
</organism>
<feature type="compositionally biased region" description="Acidic residues" evidence="18">
    <location>
        <begin position="187"/>
        <end position="196"/>
    </location>
</feature>
<dbReference type="Gene3D" id="3.90.550.10">
    <property type="entry name" value="Spore Coat Polysaccharide Biosynthesis Protein SpsA, Chain A"/>
    <property type="match status" value="1"/>
</dbReference>
<proteinExistence type="inferred from homology"/>
<evidence type="ECO:0000256" key="12">
    <source>
        <dbReference type="ARBA" id="ARBA00022989"/>
    </source>
</evidence>
<keyword evidence="16 17" id="KW-0464">Manganese</keyword>
<keyword evidence="10 17" id="KW-0430">Lectin</keyword>
<evidence type="ECO:0000256" key="11">
    <source>
        <dbReference type="ARBA" id="ARBA00022968"/>
    </source>
</evidence>